<sequence length="111" mass="11453">MPRRTRVLLGLAFAAVLLLASGAAAEAGGLSAGLEAAMLSLHVLRRVEDDASSSVLEGEEEAAYPRRRALYSGGYIDYGALAASKAACYGPCPARGQACSNGCQAIYQCRG</sequence>
<keyword evidence="1" id="KW-0732">Signal</keyword>
<gene>
    <name evidence="2" type="ORF">PVAP13_3NG205701</name>
</gene>
<reference evidence="2" key="1">
    <citation type="submission" date="2020-05" db="EMBL/GenBank/DDBJ databases">
        <title>WGS assembly of Panicum virgatum.</title>
        <authorList>
            <person name="Lovell J.T."/>
            <person name="Jenkins J."/>
            <person name="Shu S."/>
            <person name="Juenger T.E."/>
            <person name="Schmutz J."/>
        </authorList>
    </citation>
    <scope>NUCLEOTIDE SEQUENCE</scope>
    <source>
        <strain evidence="2">AP13</strain>
    </source>
</reference>
<organism evidence="2 3">
    <name type="scientific">Panicum virgatum</name>
    <name type="common">Blackwell switchgrass</name>
    <dbReference type="NCBI Taxonomy" id="38727"/>
    <lineage>
        <taxon>Eukaryota</taxon>
        <taxon>Viridiplantae</taxon>
        <taxon>Streptophyta</taxon>
        <taxon>Embryophyta</taxon>
        <taxon>Tracheophyta</taxon>
        <taxon>Spermatophyta</taxon>
        <taxon>Magnoliopsida</taxon>
        <taxon>Liliopsida</taxon>
        <taxon>Poales</taxon>
        <taxon>Poaceae</taxon>
        <taxon>PACMAD clade</taxon>
        <taxon>Panicoideae</taxon>
        <taxon>Panicodae</taxon>
        <taxon>Paniceae</taxon>
        <taxon>Panicinae</taxon>
        <taxon>Panicum</taxon>
        <taxon>Panicum sect. Hiantes</taxon>
    </lineage>
</organism>
<evidence type="ECO:0000313" key="3">
    <source>
        <dbReference type="Proteomes" id="UP000823388"/>
    </source>
</evidence>
<dbReference type="EMBL" id="CM029042">
    <property type="protein sequence ID" value="KAG2620702.1"/>
    <property type="molecule type" value="Genomic_DNA"/>
</dbReference>
<dbReference type="Proteomes" id="UP000823388">
    <property type="component" value="Chromosome 3N"/>
</dbReference>
<feature type="chain" id="PRO_5035732903" evidence="1">
    <location>
        <begin position="26"/>
        <end position="111"/>
    </location>
</feature>
<dbReference type="PANTHER" id="PTHR34998:SF1">
    <property type="entry name" value="EXPRESSED PROTEIN"/>
    <property type="match status" value="1"/>
</dbReference>
<evidence type="ECO:0000313" key="2">
    <source>
        <dbReference type="EMBL" id="KAG2620702.1"/>
    </source>
</evidence>
<accession>A0A8T0U7N5</accession>
<comment type="caution">
    <text evidence="2">The sequence shown here is derived from an EMBL/GenBank/DDBJ whole genome shotgun (WGS) entry which is preliminary data.</text>
</comment>
<feature type="signal peptide" evidence="1">
    <location>
        <begin position="1"/>
        <end position="25"/>
    </location>
</feature>
<dbReference type="OrthoDB" id="660122at2759"/>
<protein>
    <submittedName>
        <fullName evidence="2">Uncharacterized protein</fullName>
    </submittedName>
</protein>
<name>A0A8T0U7N5_PANVG</name>
<dbReference type="PANTHER" id="PTHR34998">
    <property type="entry name" value="OS04G0357400 PROTEIN-RELATED"/>
    <property type="match status" value="1"/>
</dbReference>
<proteinExistence type="predicted"/>
<dbReference type="AlphaFoldDB" id="A0A8T0U7N5"/>
<evidence type="ECO:0000256" key="1">
    <source>
        <dbReference type="SAM" id="SignalP"/>
    </source>
</evidence>
<keyword evidence="3" id="KW-1185">Reference proteome</keyword>